<evidence type="ECO:0000313" key="1">
    <source>
        <dbReference type="EMBL" id="KAH3682779.1"/>
    </source>
</evidence>
<proteinExistence type="predicted"/>
<dbReference type="EMBL" id="JAEUBG010003411">
    <property type="protein sequence ID" value="KAH3682779.1"/>
    <property type="molecule type" value="Genomic_DNA"/>
</dbReference>
<organism evidence="1 2">
    <name type="scientific">Wickerhamomyces pijperi</name>
    <name type="common">Yeast</name>
    <name type="synonym">Pichia pijperi</name>
    <dbReference type="NCBI Taxonomy" id="599730"/>
    <lineage>
        <taxon>Eukaryota</taxon>
        <taxon>Fungi</taxon>
        <taxon>Dikarya</taxon>
        <taxon>Ascomycota</taxon>
        <taxon>Saccharomycotina</taxon>
        <taxon>Saccharomycetes</taxon>
        <taxon>Phaffomycetales</taxon>
        <taxon>Wickerhamomycetaceae</taxon>
        <taxon>Wickerhamomyces</taxon>
    </lineage>
</organism>
<accession>A0A9P8Q4M5</accession>
<protein>
    <submittedName>
        <fullName evidence="1">Uncharacterized protein</fullName>
    </submittedName>
</protein>
<dbReference type="Proteomes" id="UP000774326">
    <property type="component" value="Unassembled WGS sequence"/>
</dbReference>
<sequence>MVPEVELELLELSDCETEIVKAVAVLSLITVTGPTVEEVELKYCLNEPSVETGVTIPSLDAVEEEARVVDEETTSVVEDNRAALAVGELETTEPLEETSLSLTMV</sequence>
<dbReference type="AlphaFoldDB" id="A0A9P8Q4M5"/>
<reference evidence="1" key="1">
    <citation type="journal article" date="2021" name="Open Biol.">
        <title>Shared evolutionary footprints suggest mitochondrial oxidative damage underlies multiple complex I losses in fungi.</title>
        <authorList>
            <person name="Schikora-Tamarit M.A."/>
            <person name="Marcet-Houben M."/>
            <person name="Nosek J."/>
            <person name="Gabaldon T."/>
        </authorList>
    </citation>
    <scope>NUCLEOTIDE SEQUENCE</scope>
    <source>
        <strain evidence="1">CBS2887</strain>
    </source>
</reference>
<evidence type="ECO:0000313" key="2">
    <source>
        <dbReference type="Proteomes" id="UP000774326"/>
    </source>
</evidence>
<gene>
    <name evidence="1" type="ORF">WICPIJ_006238</name>
</gene>
<keyword evidence="2" id="KW-1185">Reference proteome</keyword>
<name>A0A9P8Q4M5_WICPI</name>
<reference evidence="1" key="2">
    <citation type="submission" date="2021-01" db="EMBL/GenBank/DDBJ databases">
        <authorList>
            <person name="Schikora-Tamarit M.A."/>
        </authorList>
    </citation>
    <scope>NUCLEOTIDE SEQUENCE</scope>
    <source>
        <strain evidence="1">CBS2887</strain>
    </source>
</reference>
<comment type="caution">
    <text evidence="1">The sequence shown here is derived from an EMBL/GenBank/DDBJ whole genome shotgun (WGS) entry which is preliminary data.</text>
</comment>